<reference evidence="2" key="1">
    <citation type="submission" date="2020-08" db="EMBL/GenBank/DDBJ databases">
        <title>Genome sequencing and assembly of the red palm weevil Rhynchophorus ferrugineus.</title>
        <authorList>
            <person name="Dias G.B."/>
            <person name="Bergman C.M."/>
            <person name="Manee M."/>
        </authorList>
    </citation>
    <scope>NUCLEOTIDE SEQUENCE</scope>
    <source>
        <strain evidence="2">AA-2017</strain>
        <tissue evidence="2">Whole larva</tissue>
    </source>
</reference>
<evidence type="ECO:0000256" key="1">
    <source>
        <dbReference type="SAM" id="MobiDB-lite"/>
    </source>
</evidence>
<dbReference type="Proteomes" id="UP000625711">
    <property type="component" value="Unassembled WGS sequence"/>
</dbReference>
<feature type="compositionally biased region" description="Basic and acidic residues" evidence="1">
    <location>
        <begin position="91"/>
        <end position="108"/>
    </location>
</feature>
<gene>
    <name evidence="2" type="ORF">GWI33_021128</name>
</gene>
<feature type="region of interest" description="Disordered" evidence="1">
    <location>
        <begin position="85"/>
        <end position="114"/>
    </location>
</feature>
<dbReference type="AlphaFoldDB" id="A0A834HQA0"/>
<comment type="caution">
    <text evidence="2">The sequence shown here is derived from an EMBL/GenBank/DDBJ whole genome shotgun (WGS) entry which is preliminary data.</text>
</comment>
<dbReference type="EMBL" id="JAACXV010014612">
    <property type="protein sequence ID" value="KAF7265473.1"/>
    <property type="molecule type" value="Genomic_DNA"/>
</dbReference>
<organism evidence="2 3">
    <name type="scientific">Rhynchophorus ferrugineus</name>
    <name type="common">Red palm weevil</name>
    <name type="synonym">Curculio ferrugineus</name>
    <dbReference type="NCBI Taxonomy" id="354439"/>
    <lineage>
        <taxon>Eukaryota</taxon>
        <taxon>Metazoa</taxon>
        <taxon>Ecdysozoa</taxon>
        <taxon>Arthropoda</taxon>
        <taxon>Hexapoda</taxon>
        <taxon>Insecta</taxon>
        <taxon>Pterygota</taxon>
        <taxon>Neoptera</taxon>
        <taxon>Endopterygota</taxon>
        <taxon>Coleoptera</taxon>
        <taxon>Polyphaga</taxon>
        <taxon>Cucujiformia</taxon>
        <taxon>Curculionidae</taxon>
        <taxon>Dryophthorinae</taxon>
        <taxon>Rhynchophorus</taxon>
    </lineage>
</organism>
<accession>A0A834HQA0</accession>
<protein>
    <submittedName>
        <fullName evidence="2">Uncharacterized protein</fullName>
    </submittedName>
</protein>
<keyword evidence="3" id="KW-1185">Reference proteome</keyword>
<proteinExistence type="predicted"/>
<feature type="compositionally biased region" description="Low complexity" evidence="1">
    <location>
        <begin position="32"/>
        <end position="45"/>
    </location>
</feature>
<feature type="compositionally biased region" description="Polar residues" evidence="1">
    <location>
        <begin position="10"/>
        <end position="30"/>
    </location>
</feature>
<name>A0A834HQA0_RHYFE</name>
<evidence type="ECO:0000313" key="3">
    <source>
        <dbReference type="Proteomes" id="UP000625711"/>
    </source>
</evidence>
<sequence>MDLGRPWRKTNLSCPAKNTSFSKTKQTEAVTLSAQSSSSSNLPTPSLKPPILHEAPPLCCPLVRFVGGGTEGRCIGHRQTKHYRPAAWSPREQRKIGDELHPPFEAFRHGSPRL</sequence>
<evidence type="ECO:0000313" key="2">
    <source>
        <dbReference type="EMBL" id="KAF7265473.1"/>
    </source>
</evidence>
<feature type="region of interest" description="Disordered" evidence="1">
    <location>
        <begin position="1"/>
        <end position="48"/>
    </location>
</feature>